<evidence type="ECO:0000313" key="2">
    <source>
        <dbReference type="Proteomes" id="UP001062846"/>
    </source>
</evidence>
<dbReference type="EMBL" id="CM046394">
    <property type="protein sequence ID" value="KAI8549007.1"/>
    <property type="molecule type" value="Genomic_DNA"/>
</dbReference>
<protein>
    <submittedName>
        <fullName evidence="1">Uncharacterized protein</fullName>
    </submittedName>
</protein>
<gene>
    <name evidence="1" type="ORF">RHMOL_Rhmol07G0317700</name>
</gene>
<name>A0ACC0N6Q2_RHOML</name>
<sequence length="364" mass="40564">MGWIIKAVTMLACLCFVSNLLVITTILKNKEYFGNSIVKTAFRAAPAPANVSLGDLQGRPLFVFGDSTVDAGNFKITKSPYGVDYHTLGRGRFSNGLTIADYLALKIQTEIPQAFNSMGEEELKKNVNVNFASGGCGLLARTHPMGLFPVRILCTSFGDQVMQFVTSTSKNEQLERSVFFMSVGANDYVFSFDGKNSTQFAEEVLSKLETYLKVLYSCGGARIFIVNNLAPVGCIPDKRNSTTNMCDEVLNKGVNAFNKQLEQTLWNFKKERNAVVFLADSHLMYVQIRNDPTEFGFTEIYKPCCGIWNAKSRMFECGENTTYCHPRTGFLFFDGAHTTDQANDLFVKRCFSGRLCYPIRAPTV</sequence>
<evidence type="ECO:0000313" key="1">
    <source>
        <dbReference type="EMBL" id="KAI8549007.1"/>
    </source>
</evidence>
<proteinExistence type="predicted"/>
<comment type="caution">
    <text evidence="1">The sequence shown here is derived from an EMBL/GenBank/DDBJ whole genome shotgun (WGS) entry which is preliminary data.</text>
</comment>
<keyword evidence="2" id="KW-1185">Reference proteome</keyword>
<dbReference type="Proteomes" id="UP001062846">
    <property type="component" value="Chromosome 7"/>
</dbReference>
<accession>A0ACC0N6Q2</accession>
<reference evidence="1" key="1">
    <citation type="submission" date="2022-02" db="EMBL/GenBank/DDBJ databases">
        <title>Plant Genome Project.</title>
        <authorList>
            <person name="Zhang R.-G."/>
        </authorList>
    </citation>
    <scope>NUCLEOTIDE SEQUENCE</scope>
    <source>
        <strain evidence="1">AT1</strain>
    </source>
</reference>
<organism evidence="1 2">
    <name type="scientific">Rhododendron molle</name>
    <name type="common">Chinese azalea</name>
    <name type="synonym">Azalea mollis</name>
    <dbReference type="NCBI Taxonomy" id="49168"/>
    <lineage>
        <taxon>Eukaryota</taxon>
        <taxon>Viridiplantae</taxon>
        <taxon>Streptophyta</taxon>
        <taxon>Embryophyta</taxon>
        <taxon>Tracheophyta</taxon>
        <taxon>Spermatophyta</taxon>
        <taxon>Magnoliopsida</taxon>
        <taxon>eudicotyledons</taxon>
        <taxon>Gunneridae</taxon>
        <taxon>Pentapetalae</taxon>
        <taxon>asterids</taxon>
        <taxon>Ericales</taxon>
        <taxon>Ericaceae</taxon>
        <taxon>Ericoideae</taxon>
        <taxon>Rhodoreae</taxon>
        <taxon>Rhododendron</taxon>
    </lineage>
</organism>